<geneLocation type="plasmid" evidence="2">
    <name>patbdgp1a</name>
</geneLocation>
<name>A0A291PN44_9PROT</name>
<reference evidence="1 2" key="1">
    <citation type="submission" date="2017-08" db="EMBL/GenBank/DDBJ databases">
        <title>Complete Genome Sequence of Acetobacter tropicalis Oregon-R-modENCODE STRAIN BDGP1, an acetic acid bacterium isolated from Drosophila melanogaster gut.</title>
        <authorList>
            <person name="Wan K.H."/>
            <person name="Yu C."/>
            <person name="Park S."/>
            <person name="Hammonds A.S."/>
            <person name="Booth B.W."/>
            <person name="Celniker S.E."/>
        </authorList>
    </citation>
    <scope>NUCLEOTIDE SEQUENCE [LARGE SCALE GENOMIC DNA]</scope>
    <source>
        <strain evidence="1 2">BDGP1</strain>
        <plasmid evidence="2">Plasmid patbdgp1a</plasmid>
    </source>
</reference>
<accession>A0A291PN44</accession>
<dbReference type="KEGG" id="ato:CIW82_18695"/>
<gene>
    <name evidence="1" type="ORF">CIW82_18695</name>
</gene>
<dbReference type="Proteomes" id="UP000220394">
    <property type="component" value="Plasmid patbdgp1a"/>
</dbReference>
<dbReference type="RefSeq" id="WP_086896876.1">
    <property type="nucleotide sequence ID" value="NZ_CP022700.1"/>
</dbReference>
<evidence type="ECO:0000313" key="1">
    <source>
        <dbReference type="EMBL" id="ATJ92873.1"/>
    </source>
</evidence>
<keyword evidence="1" id="KW-0614">Plasmid</keyword>
<sequence>MTQPVFRLSVQPYREIPPLKAEAGTGTSTCACCGLPDSGVSFSWRGTDTRICHVCNLLQSLNRPTIDREALLIWCPELDQRQVSALAAHAHLALYRASGRKPSAWEQSVTVLAEGREPGMLPAAGVAAAQTLRTLFARSDEAFRRLQSSAPSHVSIAMQIADISRQDVKDGLVFLLDNLKLLPLGRLYDGPDDIYPDILEARLRLLPHNS</sequence>
<protein>
    <recommendedName>
        <fullName evidence="3">GATA-type domain-containing protein</fullName>
    </recommendedName>
</protein>
<evidence type="ECO:0000313" key="2">
    <source>
        <dbReference type="Proteomes" id="UP000220394"/>
    </source>
</evidence>
<evidence type="ECO:0008006" key="3">
    <source>
        <dbReference type="Google" id="ProtNLM"/>
    </source>
</evidence>
<dbReference type="EMBL" id="CP022700">
    <property type="protein sequence ID" value="ATJ92873.1"/>
    <property type="molecule type" value="Genomic_DNA"/>
</dbReference>
<proteinExistence type="predicted"/>
<dbReference type="AlphaFoldDB" id="A0A291PN44"/>
<organism evidence="1 2">
    <name type="scientific">Acetobacter tropicalis</name>
    <dbReference type="NCBI Taxonomy" id="104102"/>
    <lineage>
        <taxon>Bacteria</taxon>
        <taxon>Pseudomonadati</taxon>
        <taxon>Pseudomonadota</taxon>
        <taxon>Alphaproteobacteria</taxon>
        <taxon>Acetobacterales</taxon>
        <taxon>Acetobacteraceae</taxon>
        <taxon>Acetobacter</taxon>
    </lineage>
</organism>